<dbReference type="STRING" id="5539.A0A3E2H2K1"/>
<name>A0A3E2H2K1_SCYLI</name>
<evidence type="ECO:0000313" key="2">
    <source>
        <dbReference type="Proteomes" id="UP000258309"/>
    </source>
</evidence>
<comment type="caution">
    <text evidence="1">The sequence shown here is derived from an EMBL/GenBank/DDBJ whole genome shotgun (WGS) entry which is preliminary data.</text>
</comment>
<accession>A0A3E2H2K1</accession>
<feature type="non-terminal residue" evidence="1">
    <location>
        <position position="164"/>
    </location>
</feature>
<evidence type="ECO:0000313" key="1">
    <source>
        <dbReference type="EMBL" id="RFU27626.1"/>
    </source>
</evidence>
<dbReference type="OrthoDB" id="4971611at2759"/>
<dbReference type="AlphaFoldDB" id="A0A3E2H2K1"/>
<dbReference type="SUPFAM" id="SSF54427">
    <property type="entry name" value="NTF2-like"/>
    <property type="match status" value="1"/>
</dbReference>
<reference evidence="1 2" key="1">
    <citation type="submission" date="2018-05" db="EMBL/GenBank/DDBJ databases">
        <title>Draft genome sequence of Scytalidium lignicola DSM 105466, a ubiquitous saprotrophic fungus.</title>
        <authorList>
            <person name="Buettner E."/>
            <person name="Gebauer A.M."/>
            <person name="Hofrichter M."/>
            <person name="Liers C."/>
            <person name="Kellner H."/>
        </authorList>
    </citation>
    <scope>NUCLEOTIDE SEQUENCE [LARGE SCALE GENOMIC DNA]</scope>
    <source>
        <strain evidence="1 2">DSM 105466</strain>
    </source>
</reference>
<dbReference type="Proteomes" id="UP000258309">
    <property type="component" value="Unassembled WGS sequence"/>
</dbReference>
<gene>
    <name evidence="1" type="ORF">B7463_g8703</name>
</gene>
<sequence>MSLTAIEVTGAELAASGPQTPAQQFLDAYTKYVDTTNFSEDSLLKFYAPNIIFHDQKNSVYRGLKEVLDWLEAIFKPFSKVHNEVIYAREFRRSDGTVTVDVQGMRHLWVKGQDFDPNIPTVSIPVVVMFTTGPSETAHGYLGMQMKEAWVYWDTTLLMPFIKK</sequence>
<feature type="non-terminal residue" evidence="1">
    <location>
        <position position="1"/>
    </location>
</feature>
<proteinExistence type="predicted"/>
<dbReference type="InterPro" id="IPR032710">
    <property type="entry name" value="NTF2-like_dom_sf"/>
</dbReference>
<evidence type="ECO:0008006" key="3">
    <source>
        <dbReference type="Google" id="ProtNLM"/>
    </source>
</evidence>
<organism evidence="1 2">
    <name type="scientific">Scytalidium lignicola</name>
    <name type="common">Hyphomycete</name>
    <dbReference type="NCBI Taxonomy" id="5539"/>
    <lineage>
        <taxon>Eukaryota</taxon>
        <taxon>Fungi</taxon>
        <taxon>Dikarya</taxon>
        <taxon>Ascomycota</taxon>
        <taxon>Pezizomycotina</taxon>
        <taxon>Leotiomycetes</taxon>
        <taxon>Leotiomycetes incertae sedis</taxon>
        <taxon>Scytalidium</taxon>
    </lineage>
</organism>
<protein>
    <recommendedName>
        <fullName evidence="3">SnoaL-like domain-containing protein</fullName>
    </recommendedName>
</protein>
<dbReference type="Gene3D" id="3.10.450.50">
    <property type="match status" value="1"/>
</dbReference>
<dbReference type="OMA" id="WLYWDTA"/>
<keyword evidence="2" id="KW-1185">Reference proteome</keyword>
<dbReference type="EMBL" id="NCSJ02000197">
    <property type="protein sequence ID" value="RFU27626.1"/>
    <property type="molecule type" value="Genomic_DNA"/>
</dbReference>